<evidence type="ECO:0000256" key="2">
    <source>
        <dbReference type="PROSITE-ProRule" id="PRU00708"/>
    </source>
</evidence>
<dbReference type="EMBL" id="KZ451895">
    <property type="protein sequence ID" value="PKA65434.1"/>
    <property type="molecule type" value="Genomic_DNA"/>
</dbReference>
<reference evidence="3 4" key="1">
    <citation type="journal article" date="2017" name="Nature">
        <title>The Apostasia genome and the evolution of orchids.</title>
        <authorList>
            <person name="Zhang G.Q."/>
            <person name="Liu K.W."/>
            <person name="Li Z."/>
            <person name="Lohaus R."/>
            <person name="Hsiao Y.Y."/>
            <person name="Niu S.C."/>
            <person name="Wang J.Y."/>
            <person name="Lin Y.C."/>
            <person name="Xu Q."/>
            <person name="Chen L.J."/>
            <person name="Yoshida K."/>
            <person name="Fujiwara S."/>
            <person name="Wang Z.W."/>
            <person name="Zhang Y.Q."/>
            <person name="Mitsuda N."/>
            <person name="Wang M."/>
            <person name="Liu G.H."/>
            <person name="Pecoraro L."/>
            <person name="Huang H.X."/>
            <person name="Xiao X.J."/>
            <person name="Lin M."/>
            <person name="Wu X.Y."/>
            <person name="Wu W.L."/>
            <person name="Chen Y.Y."/>
            <person name="Chang S.B."/>
            <person name="Sakamoto S."/>
            <person name="Ohme-Takagi M."/>
            <person name="Yagi M."/>
            <person name="Zeng S.J."/>
            <person name="Shen C.Y."/>
            <person name="Yeh C.M."/>
            <person name="Luo Y.B."/>
            <person name="Tsai W.C."/>
            <person name="Van de Peer Y."/>
            <person name="Liu Z.J."/>
        </authorList>
    </citation>
    <scope>NUCLEOTIDE SEQUENCE [LARGE SCALE GENOMIC DNA]</scope>
    <source>
        <strain evidence="4">cv. Shenzhen</strain>
        <tissue evidence="3">Stem</tissue>
    </source>
</reference>
<accession>A0A2I0BCB5</accession>
<dbReference type="Gene3D" id="1.25.40.10">
    <property type="entry name" value="Tetratricopeptide repeat domain"/>
    <property type="match status" value="4"/>
</dbReference>
<feature type="repeat" description="PPR" evidence="2">
    <location>
        <begin position="109"/>
        <end position="139"/>
    </location>
</feature>
<dbReference type="GO" id="GO:0003723">
    <property type="term" value="F:RNA binding"/>
    <property type="evidence" value="ECO:0007669"/>
    <property type="project" value="InterPro"/>
</dbReference>
<feature type="repeat" description="PPR" evidence="2">
    <location>
        <begin position="140"/>
        <end position="174"/>
    </location>
</feature>
<feature type="repeat" description="PPR" evidence="2">
    <location>
        <begin position="295"/>
        <end position="329"/>
    </location>
</feature>
<feature type="repeat" description="PPR" evidence="2">
    <location>
        <begin position="534"/>
        <end position="568"/>
    </location>
</feature>
<dbReference type="PANTHER" id="PTHR47926:SF373">
    <property type="entry name" value="TETRATRICOPEPTIDE-LIKE HELICAL DOMAIN SUPERFAMILY, DYW DOMAIN-CONTAINING PROTEIN"/>
    <property type="match status" value="1"/>
</dbReference>
<dbReference type="SUPFAM" id="SSF48452">
    <property type="entry name" value="TPR-like"/>
    <property type="match status" value="2"/>
</dbReference>
<dbReference type="Pfam" id="PF12854">
    <property type="entry name" value="PPR_1"/>
    <property type="match status" value="1"/>
</dbReference>
<evidence type="ECO:0000256" key="1">
    <source>
        <dbReference type="ARBA" id="ARBA00022737"/>
    </source>
</evidence>
<dbReference type="PROSITE" id="PS51375">
    <property type="entry name" value="PPR"/>
    <property type="match status" value="9"/>
</dbReference>
<keyword evidence="4" id="KW-1185">Reference proteome</keyword>
<organism evidence="3 4">
    <name type="scientific">Apostasia shenzhenica</name>
    <dbReference type="NCBI Taxonomy" id="1088818"/>
    <lineage>
        <taxon>Eukaryota</taxon>
        <taxon>Viridiplantae</taxon>
        <taxon>Streptophyta</taxon>
        <taxon>Embryophyta</taxon>
        <taxon>Tracheophyta</taxon>
        <taxon>Spermatophyta</taxon>
        <taxon>Magnoliopsida</taxon>
        <taxon>Liliopsida</taxon>
        <taxon>Asparagales</taxon>
        <taxon>Orchidaceae</taxon>
        <taxon>Apostasioideae</taxon>
        <taxon>Apostasia</taxon>
    </lineage>
</organism>
<feature type="repeat" description="PPR" evidence="2">
    <location>
        <begin position="77"/>
        <end position="107"/>
    </location>
</feature>
<dbReference type="Proteomes" id="UP000236161">
    <property type="component" value="Unassembled WGS sequence"/>
</dbReference>
<gene>
    <name evidence="3" type="primary">PCMP-E15</name>
    <name evidence="3" type="ORF">AXF42_Ash005768</name>
</gene>
<dbReference type="Pfam" id="PF01535">
    <property type="entry name" value="PPR"/>
    <property type="match status" value="3"/>
</dbReference>
<keyword evidence="3" id="KW-0378">Hydrolase</keyword>
<dbReference type="Pfam" id="PF20431">
    <property type="entry name" value="E_motif"/>
    <property type="match status" value="1"/>
</dbReference>
<feature type="repeat" description="PPR" evidence="2">
    <location>
        <begin position="264"/>
        <end position="294"/>
    </location>
</feature>
<name>A0A2I0BCB5_9ASPA</name>
<dbReference type="InterPro" id="IPR002885">
    <property type="entry name" value="PPR_rpt"/>
</dbReference>
<feature type="repeat" description="PPR" evidence="2">
    <location>
        <begin position="431"/>
        <end position="465"/>
    </location>
</feature>
<evidence type="ECO:0000313" key="4">
    <source>
        <dbReference type="Proteomes" id="UP000236161"/>
    </source>
</evidence>
<dbReference type="AlphaFoldDB" id="A0A2I0BCB5"/>
<protein>
    <submittedName>
        <fullName evidence="3">Pentatricopeptide repeat-containing protein</fullName>
        <ecNumber evidence="3">3.6.4.12</ecNumber>
    </submittedName>
</protein>
<dbReference type="GO" id="GO:0016787">
    <property type="term" value="F:hydrolase activity"/>
    <property type="evidence" value="ECO:0007669"/>
    <property type="project" value="UniProtKB-KW"/>
</dbReference>
<dbReference type="GO" id="GO:0099402">
    <property type="term" value="P:plant organ development"/>
    <property type="evidence" value="ECO:0007669"/>
    <property type="project" value="UniProtKB-ARBA"/>
</dbReference>
<keyword evidence="1" id="KW-0677">Repeat</keyword>
<dbReference type="NCBIfam" id="TIGR00756">
    <property type="entry name" value="PPR"/>
    <property type="match status" value="9"/>
</dbReference>
<dbReference type="InterPro" id="IPR046848">
    <property type="entry name" value="E_motif"/>
</dbReference>
<feature type="repeat" description="PPR" evidence="2">
    <location>
        <begin position="396"/>
        <end position="430"/>
    </location>
</feature>
<dbReference type="GO" id="GO:0003678">
    <property type="term" value="F:DNA helicase activity"/>
    <property type="evidence" value="ECO:0007669"/>
    <property type="project" value="UniProtKB-EC"/>
</dbReference>
<feature type="repeat" description="PPR" evidence="2">
    <location>
        <begin position="202"/>
        <end position="236"/>
    </location>
</feature>
<evidence type="ECO:0000313" key="3">
    <source>
        <dbReference type="EMBL" id="PKA65434.1"/>
    </source>
</evidence>
<dbReference type="Pfam" id="PF13041">
    <property type="entry name" value="PPR_2"/>
    <property type="match status" value="4"/>
</dbReference>
<dbReference type="FunFam" id="1.25.40.10:FF:000158">
    <property type="entry name" value="pentatricopeptide repeat-containing protein At2g33680"/>
    <property type="match status" value="1"/>
</dbReference>
<dbReference type="EC" id="3.6.4.12" evidence="3"/>
<dbReference type="OrthoDB" id="185373at2759"/>
<dbReference type="InterPro" id="IPR011990">
    <property type="entry name" value="TPR-like_helical_dom_sf"/>
</dbReference>
<dbReference type="FunFam" id="1.25.40.10:FF:000125">
    <property type="entry name" value="Pentatricopeptide repeat-containing protein"/>
    <property type="match status" value="1"/>
</dbReference>
<dbReference type="GO" id="GO:0009451">
    <property type="term" value="P:RNA modification"/>
    <property type="evidence" value="ECO:0007669"/>
    <property type="project" value="InterPro"/>
</dbReference>
<dbReference type="PANTHER" id="PTHR47926">
    <property type="entry name" value="PENTATRICOPEPTIDE REPEAT-CONTAINING PROTEIN"/>
    <property type="match status" value="1"/>
</dbReference>
<sequence length="624" mass="69984">MKATVFLLKDPKFLYKSTHLSTAAEAAAGGATGKPSVHRGRIRKPSVFIPNLRITRLSRRGRISDARRLFDETPDRDLTSWTALIAAYARAGRLHEAQVLFDRSDALRDVATWTSLLSGYGVAGRLADAEELFNQMPEKNVVSWNTLVSAYAENGEVGKALKMFEEMPERNIVSWNTIITALARSGRIDDAQRLFFQMPEKDLVSWTAIISGLSQNERVDEARKLFDRMPSRNVVSWNAMISGYTQNQRIGDAFDLFEVMPERNISSWNTMINGFMLHGDMKSARRLFNEMPEKNVVSWTTIITGYTQCGENELALKIFLEMFNVGFKPNEATFVSVLSAVGRQATHLVGLQVHQIINKTNFQFSPIVNSVLITMYSKCGEIAMARKVFDLFNHKDLVNWNGMIAAYAHHGFGREAIWLFEEMQSKGLKPSDVTYVALLSACSHSGLVEEGMKLFGSLVSNGFIEVRDDHYACFVDLFSRAGRFEEAGRLLSGIDIKSSSTFLLGALLGGCNSHSNCKLGELAAEELLEEDPNNAGVYLLMSKIYASVGKWKEAEEIQSKMADRGLKKQPGCSWIEIGNRVHVFINRDKLQGHHESVYDLLQELHQKMKMIGCSSFRNPLEANE</sequence>
<proteinExistence type="predicted"/>
<dbReference type="InterPro" id="IPR046960">
    <property type="entry name" value="PPR_At4g14850-like_plant"/>
</dbReference>